<dbReference type="Gene3D" id="1.25.40.10">
    <property type="entry name" value="Tetratricopeptide repeat domain"/>
    <property type="match status" value="1"/>
</dbReference>
<gene>
    <name evidence="5" type="primary">cadC</name>
    <name evidence="5" type="ORF">PAUR_b0893</name>
</gene>
<reference evidence="5 6" key="1">
    <citation type="submission" date="2015-03" db="EMBL/GenBank/DDBJ databases">
        <title>Genome sequence of Pseudoalteromonas aurantia.</title>
        <authorList>
            <person name="Xie B.-B."/>
            <person name="Rong J.-C."/>
            <person name="Qin Q.-L."/>
            <person name="Zhang Y.-Z."/>
        </authorList>
    </citation>
    <scope>NUCLEOTIDE SEQUENCE [LARGE SCALE GENOMIC DNA]</scope>
    <source>
        <strain evidence="5 6">208</strain>
    </source>
</reference>
<dbReference type="Gene3D" id="1.10.10.10">
    <property type="entry name" value="Winged helix-like DNA-binding domain superfamily/Winged helix DNA-binding domain"/>
    <property type="match status" value="1"/>
</dbReference>
<dbReference type="SUPFAM" id="SSF46894">
    <property type="entry name" value="C-terminal effector domain of the bipartite response regulators"/>
    <property type="match status" value="1"/>
</dbReference>
<keyword evidence="1 2" id="KW-0238">DNA-binding</keyword>
<evidence type="ECO:0000313" key="6">
    <source>
        <dbReference type="Proteomes" id="UP000615755"/>
    </source>
</evidence>
<keyword evidence="3" id="KW-1133">Transmembrane helix</keyword>
<evidence type="ECO:0000259" key="4">
    <source>
        <dbReference type="PROSITE" id="PS51755"/>
    </source>
</evidence>
<evidence type="ECO:0000313" key="5">
    <source>
        <dbReference type="EMBL" id="MBE0370792.1"/>
    </source>
</evidence>
<dbReference type="InterPro" id="IPR011990">
    <property type="entry name" value="TPR-like_helical_dom_sf"/>
</dbReference>
<name>A0ABR9EIY2_9GAMM</name>
<keyword evidence="3" id="KW-0812">Transmembrane</keyword>
<accession>A0ABR9EIY2</accession>
<feature type="transmembrane region" description="Helical" evidence="3">
    <location>
        <begin position="113"/>
        <end position="133"/>
    </location>
</feature>
<organism evidence="5 6">
    <name type="scientific">Pseudoalteromonas aurantia 208</name>
    <dbReference type="NCBI Taxonomy" id="1314867"/>
    <lineage>
        <taxon>Bacteria</taxon>
        <taxon>Pseudomonadati</taxon>
        <taxon>Pseudomonadota</taxon>
        <taxon>Gammaproteobacteria</taxon>
        <taxon>Alteromonadales</taxon>
        <taxon>Pseudoalteromonadaceae</taxon>
        <taxon>Pseudoalteromonas</taxon>
    </lineage>
</organism>
<keyword evidence="6" id="KW-1185">Reference proteome</keyword>
<dbReference type="InterPro" id="IPR001867">
    <property type="entry name" value="OmpR/PhoB-type_DNA-bd"/>
</dbReference>
<dbReference type="Pfam" id="PF00486">
    <property type="entry name" value="Trans_reg_C"/>
    <property type="match status" value="1"/>
</dbReference>
<dbReference type="PROSITE" id="PS51755">
    <property type="entry name" value="OMPR_PHOB"/>
    <property type="match status" value="1"/>
</dbReference>
<comment type="caution">
    <text evidence="5">The sequence shown here is derived from an EMBL/GenBank/DDBJ whole genome shotgun (WGS) entry which is preliminary data.</text>
</comment>
<dbReference type="EMBL" id="AQGV01000015">
    <property type="protein sequence ID" value="MBE0370792.1"/>
    <property type="molecule type" value="Genomic_DNA"/>
</dbReference>
<dbReference type="InterPro" id="IPR036388">
    <property type="entry name" value="WH-like_DNA-bd_sf"/>
</dbReference>
<feature type="domain" description="OmpR/PhoB-type" evidence="4">
    <location>
        <begin position="2"/>
        <end position="97"/>
    </location>
</feature>
<proteinExistence type="predicted"/>
<dbReference type="SUPFAM" id="SSF48452">
    <property type="entry name" value="TPR-like"/>
    <property type="match status" value="1"/>
</dbReference>
<dbReference type="SMART" id="SM00862">
    <property type="entry name" value="Trans_reg_C"/>
    <property type="match status" value="1"/>
</dbReference>
<dbReference type="InterPro" id="IPR016032">
    <property type="entry name" value="Sig_transdc_resp-reg_C-effctor"/>
</dbReference>
<evidence type="ECO:0000256" key="1">
    <source>
        <dbReference type="ARBA" id="ARBA00023125"/>
    </source>
</evidence>
<feature type="DNA-binding region" description="OmpR/PhoB-type" evidence="2">
    <location>
        <begin position="2"/>
        <end position="97"/>
    </location>
</feature>
<keyword evidence="3" id="KW-0472">Membrane</keyword>
<evidence type="ECO:0000256" key="2">
    <source>
        <dbReference type="PROSITE-ProRule" id="PRU01091"/>
    </source>
</evidence>
<evidence type="ECO:0000256" key="3">
    <source>
        <dbReference type="SAM" id="Phobius"/>
    </source>
</evidence>
<sequence length="490" mass="55766">MKLQYKTQGFTIDEKAFSVISEEGTTRALRPKTCQLLIILLKNSGQVVTKQQLLDAVWANSVVDEQVIFQSIKEIRQLFQDHDVIKTLPKQGYIWLPNVKTSHVISSVIGLPYMRFMVILLIATAFSLNYFWFSSAPNTSFHSDITGSVVILPTVNNIEGNDHSWVRLGMMDQVIQRLPNHDKFGILQTDYVLEVLARANVPLQNIKPHHVGDIFQVSGAELLVSTKLSGTPHDYQLSYTFYYRKAQTKGVLFSTDPQLLIDKLVRELNLALGVSDDSNHGYYHSDFSDEMLGVAIDLRLENNHLAAKELLEVIVLKDPNNLTAQRLFIETLLNLQQLAEATQQLAIALPLAQQQQDHSELTRLLYFQAINLIQSNSPTEAYGIIARAFKLAESYHDWLFMAYLTDLKAYLATQAQQFSKAEAYYHRAMHYHRVLKCPVGESSTWVRLGLLAKQQNNVEKQTFAFEQAKSIATQRELHQQVELIEQIGFK</sequence>
<dbReference type="Proteomes" id="UP000615755">
    <property type="component" value="Unassembled WGS sequence"/>
</dbReference>
<dbReference type="RefSeq" id="WP_192509840.1">
    <property type="nucleotide sequence ID" value="NZ_AQGV01000015.1"/>
</dbReference>
<protein>
    <submittedName>
        <fullName evidence="5">Transcriptional activator of cad operon</fullName>
    </submittedName>
</protein>
<dbReference type="CDD" id="cd00383">
    <property type="entry name" value="trans_reg_C"/>
    <property type="match status" value="1"/>
</dbReference>